<comment type="function">
    <text evidence="1">Acts as a defensive agent. Recognizes blood group fucosylated oligosaccharides including A, B, H and Lewis B-type antigens. Does not recognize Lewis A antigen and has low affinity for monovalent haptens.</text>
</comment>
<proteinExistence type="inferred from homology"/>
<evidence type="ECO:0000256" key="3">
    <source>
        <dbReference type="ARBA" id="ARBA00011233"/>
    </source>
</evidence>
<dbReference type="InterPro" id="IPR006585">
    <property type="entry name" value="FTP1"/>
</dbReference>
<dbReference type="PANTHER" id="PTHR45713:SF6">
    <property type="entry name" value="F5_8 TYPE C DOMAIN-CONTAINING PROTEIN"/>
    <property type="match status" value="1"/>
</dbReference>
<accession>A0A511BNQ7</accession>
<keyword evidence="10" id="KW-1185">Reference proteome</keyword>
<keyword evidence="4" id="KW-0479">Metal-binding</keyword>
<dbReference type="InterPro" id="IPR051941">
    <property type="entry name" value="BG_Antigen-Binding_Lectin"/>
</dbReference>
<organism evidence="9 10">
    <name type="scientific">Swaminathania salitolerans</name>
    <dbReference type="NCBI Taxonomy" id="182838"/>
    <lineage>
        <taxon>Bacteria</taxon>
        <taxon>Pseudomonadati</taxon>
        <taxon>Pseudomonadota</taxon>
        <taxon>Alphaproteobacteria</taxon>
        <taxon>Acetobacterales</taxon>
        <taxon>Acetobacteraceae</taxon>
        <taxon>Swaminathania</taxon>
    </lineage>
</organism>
<dbReference type="InterPro" id="IPR000421">
    <property type="entry name" value="FA58C"/>
</dbReference>
<feature type="domain" description="F5/8 type C" evidence="8">
    <location>
        <begin position="325"/>
        <end position="475"/>
    </location>
</feature>
<dbReference type="GO" id="GO:0010185">
    <property type="term" value="P:regulation of cellular defense response"/>
    <property type="evidence" value="ECO:0007669"/>
    <property type="project" value="UniProtKB-ARBA"/>
</dbReference>
<dbReference type="Gene3D" id="2.60.120.260">
    <property type="entry name" value="Galactose-binding domain-like"/>
    <property type="match status" value="1"/>
</dbReference>
<keyword evidence="7" id="KW-1015">Disulfide bond</keyword>
<evidence type="ECO:0000256" key="6">
    <source>
        <dbReference type="ARBA" id="ARBA00022837"/>
    </source>
</evidence>
<dbReference type="PANTHER" id="PTHR45713">
    <property type="entry name" value="FTP DOMAIN-CONTAINING PROTEIN"/>
    <property type="match status" value="1"/>
</dbReference>
<evidence type="ECO:0000256" key="1">
    <source>
        <dbReference type="ARBA" id="ARBA00002219"/>
    </source>
</evidence>
<dbReference type="EMBL" id="BJVC01000002">
    <property type="protein sequence ID" value="GEL01969.1"/>
    <property type="molecule type" value="Genomic_DNA"/>
</dbReference>
<dbReference type="InterPro" id="IPR008979">
    <property type="entry name" value="Galactose-bd-like_sf"/>
</dbReference>
<dbReference type="GO" id="GO:0042806">
    <property type="term" value="F:fucose binding"/>
    <property type="evidence" value="ECO:0007669"/>
    <property type="project" value="UniProtKB-ARBA"/>
</dbReference>
<sequence length="499" mass="56757">MAVSRSSSARDLSSFGRLPVAVAKTRGIWPTPVYQHVLVACARWENENIAEWLNYHRSIGFDHVYLYCNDDDPSALYEAVLPFLSGAKPYVTFHHFRYVGEQLQMYRHYLRHYSHETKWLMFLDLDEYISLPDLHDIGAMTARLGDTHDAICFNACQYGHNGHMKRPLSGVLRNYTRRESGVGPVTKSLAKVGAVSYRLSSERPTARFHEDLSSLGAPLRVCNTLGETLDGYHEDFPRKADAFLATDERRKRLLETGYIAHFVIRSEQDFARRRERGTRGEFATQGSWAAKSEAERLAHHAATNAVFDTRLAEYWSSVVSEGWKTTVIPVSRWTLLSKGKRATQSSTLHPGSRDDDAARAVSGRLTGNPQHHTALEDKPWWMVDLGALCHVHEIMIFNRLDGALERLSTFTIEISHDRFFWQTLIERQDGAVFGGLDGTPFRWEDEKGVIGRYVRMTIPLEKSYLQTDQIEIYGRAFSLAEFERKKGASAPALARAVQD</sequence>
<dbReference type="Proteomes" id="UP000321405">
    <property type="component" value="Unassembled WGS sequence"/>
</dbReference>
<keyword evidence="5" id="KW-0430">Lectin</keyword>
<evidence type="ECO:0000256" key="7">
    <source>
        <dbReference type="ARBA" id="ARBA00023157"/>
    </source>
</evidence>
<comment type="caution">
    <text evidence="9">The sequence shown here is derived from an EMBL/GenBank/DDBJ whole genome shotgun (WGS) entry which is preliminary data.</text>
</comment>
<gene>
    <name evidence="9" type="ORF">SSA02_11320</name>
</gene>
<dbReference type="PROSITE" id="PS50022">
    <property type="entry name" value="FA58C_3"/>
    <property type="match status" value="1"/>
</dbReference>
<dbReference type="RefSeq" id="WP_147092958.1">
    <property type="nucleotide sequence ID" value="NZ_BJVC01000002.1"/>
</dbReference>
<evidence type="ECO:0000313" key="10">
    <source>
        <dbReference type="Proteomes" id="UP000321405"/>
    </source>
</evidence>
<name>A0A511BNQ7_9PROT</name>
<dbReference type="Pfam" id="PF13704">
    <property type="entry name" value="Glyco_tranf_2_4"/>
    <property type="match status" value="1"/>
</dbReference>
<reference evidence="9 10" key="1">
    <citation type="submission" date="2019-07" db="EMBL/GenBank/DDBJ databases">
        <title>Whole genome shotgun sequence of Swaminathania salitolerans NBRC 104436.</title>
        <authorList>
            <person name="Hosoyama A."/>
            <person name="Uohara A."/>
            <person name="Ohji S."/>
            <person name="Ichikawa N."/>
        </authorList>
    </citation>
    <scope>NUCLEOTIDE SEQUENCE [LARGE SCALE GENOMIC DNA]</scope>
    <source>
        <strain evidence="9 10">NBRC 104436</strain>
    </source>
</reference>
<dbReference type="Pfam" id="PF22633">
    <property type="entry name" value="F5_F8_type_C_2"/>
    <property type="match status" value="1"/>
</dbReference>
<comment type="similarity">
    <text evidence="2">Belongs to the fucolectin family.</text>
</comment>
<dbReference type="SUPFAM" id="SSF49785">
    <property type="entry name" value="Galactose-binding domain-like"/>
    <property type="match status" value="1"/>
</dbReference>
<protein>
    <recommendedName>
        <fullName evidence="8">F5/8 type C domain-containing protein</fullName>
    </recommendedName>
</protein>
<evidence type="ECO:0000256" key="4">
    <source>
        <dbReference type="ARBA" id="ARBA00022723"/>
    </source>
</evidence>
<comment type="subunit">
    <text evidence="3">Homotrimer.</text>
</comment>
<dbReference type="OrthoDB" id="1997677at2"/>
<evidence type="ECO:0000259" key="8">
    <source>
        <dbReference type="PROSITE" id="PS50022"/>
    </source>
</evidence>
<evidence type="ECO:0000256" key="2">
    <source>
        <dbReference type="ARBA" id="ARBA00010147"/>
    </source>
</evidence>
<keyword evidence="6" id="KW-0106">Calcium</keyword>
<dbReference type="AlphaFoldDB" id="A0A511BNQ7"/>
<evidence type="ECO:0000313" key="9">
    <source>
        <dbReference type="EMBL" id="GEL01969.1"/>
    </source>
</evidence>
<dbReference type="GO" id="GO:0046872">
    <property type="term" value="F:metal ion binding"/>
    <property type="evidence" value="ECO:0007669"/>
    <property type="project" value="UniProtKB-KW"/>
</dbReference>
<dbReference type="SMART" id="SM00607">
    <property type="entry name" value="FTP"/>
    <property type="match status" value="1"/>
</dbReference>
<evidence type="ECO:0000256" key="5">
    <source>
        <dbReference type="ARBA" id="ARBA00022734"/>
    </source>
</evidence>